<dbReference type="Pfam" id="PF00646">
    <property type="entry name" value="F-box"/>
    <property type="match status" value="1"/>
</dbReference>
<proteinExistence type="predicted"/>
<name>A0A8K0PHC1_9PEZI</name>
<reference evidence="2" key="1">
    <citation type="submission" date="2021-07" db="EMBL/GenBank/DDBJ databases">
        <title>Elsinoe batatas strain:CRI-CJ2 Genome sequencing and assembly.</title>
        <authorList>
            <person name="Huang L."/>
        </authorList>
    </citation>
    <scope>NUCLEOTIDE SEQUENCE</scope>
    <source>
        <strain evidence="2">CRI-CJ2</strain>
    </source>
</reference>
<protein>
    <recommendedName>
        <fullName evidence="1">F-box domain-containing protein</fullName>
    </recommendedName>
</protein>
<dbReference type="InterPro" id="IPR001810">
    <property type="entry name" value="F-box_dom"/>
</dbReference>
<sequence length="349" mass="40218">MCLDDFPTETIINIFLHTSTVQSALALSSTCHRMRTIFKSSKRLLILSQAAENQYGPLKDAFQVITYNESQPAHVSREAPLSDALIKSVVAVGQVAARWEDIYPFKRWKDNYAARRTLTLDERFRLRRSIYRLWLFSKAHHNPAHSRLLRISPHATRERALLLHNFNTGELAEMLDVHNILRDVVSNNICPSNGRVRRKHHDRFPDNGYPLIFNGNRPFSPSNNDYFATSEAFYNHCRVDNYGSNYHKKYVPTKTHDPGGEGWGEDINHYYVVEDMLKLDPGQILFLKEHAPLKMQVEGFVRGLGDWFDNNGETFCQTLSMVIYQRGREMDEIKTAVEEGILGVAVDFE</sequence>
<gene>
    <name evidence="2" type="ORF">KVT40_001485</name>
</gene>
<keyword evidence="3" id="KW-1185">Reference proteome</keyword>
<organism evidence="2 3">
    <name type="scientific">Elsinoe batatas</name>
    <dbReference type="NCBI Taxonomy" id="2601811"/>
    <lineage>
        <taxon>Eukaryota</taxon>
        <taxon>Fungi</taxon>
        <taxon>Dikarya</taxon>
        <taxon>Ascomycota</taxon>
        <taxon>Pezizomycotina</taxon>
        <taxon>Dothideomycetes</taxon>
        <taxon>Dothideomycetidae</taxon>
        <taxon>Myriangiales</taxon>
        <taxon>Elsinoaceae</taxon>
        <taxon>Elsinoe</taxon>
    </lineage>
</organism>
<evidence type="ECO:0000313" key="2">
    <source>
        <dbReference type="EMBL" id="KAG8629866.1"/>
    </source>
</evidence>
<comment type="caution">
    <text evidence="2">The sequence shown here is derived from an EMBL/GenBank/DDBJ whole genome shotgun (WGS) entry which is preliminary data.</text>
</comment>
<evidence type="ECO:0000313" key="3">
    <source>
        <dbReference type="Proteomes" id="UP000809789"/>
    </source>
</evidence>
<feature type="domain" description="F-box" evidence="1">
    <location>
        <begin position="3"/>
        <end position="43"/>
    </location>
</feature>
<dbReference type="AlphaFoldDB" id="A0A8K0PHC1"/>
<dbReference type="EMBL" id="JAESVG020000002">
    <property type="protein sequence ID" value="KAG8629866.1"/>
    <property type="molecule type" value="Genomic_DNA"/>
</dbReference>
<evidence type="ECO:0000259" key="1">
    <source>
        <dbReference type="Pfam" id="PF00646"/>
    </source>
</evidence>
<accession>A0A8K0PHC1</accession>
<dbReference type="Proteomes" id="UP000809789">
    <property type="component" value="Unassembled WGS sequence"/>
</dbReference>